<comment type="caution">
    <text evidence="6">The sequence shown here is derived from an EMBL/GenBank/DDBJ whole genome shotgun (WGS) entry which is preliminary data.</text>
</comment>
<dbReference type="PROSITE" id="PS00122">
    <property type="entry name" value="CARBOXYLESTERASE_B_1"/>
    <property type="match status" value="1"/>
</dbReference>
<dbReference type="InterPro" id="IPR019826">
    <property type="entry name" value="Carboxylesterase_B_AS"/>
</dbReference>
<dbReference type="GO" id="GO:0016787">
    <property type="term" value="F:hydrolase activity"/>
    <property type="evidence" value="ECO:0007669"/>
    <property type="project" value="UniProtKB-KW"/>
</dbReference>
<dbReference type="InterPro" id="IPR029058">
    <property type="entry name" value="AB_hydrolase_fold"/>
</dbReference>
<dbReference type="EMBL" id="JAIXMP010000002">
    <property type="protein sequence ID" value="KAI9277238.1"/>
    <property type="molecule type" value="Genomic_DNA"/>
</dbReference>
<keyword evidence="4" id="KW-0812">Transmembrane</keyword>
<evidence type="ECO:0000313" key="6">
    <source>
        <dbReference type="EMBL" id="KAI9277238.1"/>
    </source>
</evidence>
<reference evidence="6" key="2">
    <citation type="submission" date="2023-02" db="EMBL/GenBank/DDBJ databases">
        <authorList>
            <consortium name="DOE Joint Genome Institute"/>
            <person name="Mondo S.J."/>
            <person name="Chang Y."/>
            <person name="Wang Y."/>
            <person name="Ahrendt S."/>
            <person name="Andreopoulos W."/>
            <person name="Barry K."/>
            <person name="Beard J."/>
            <person name="Benny G.L."/>
            <person name="Blankenship S."/>
            <person name="Bonito G."/>
            <person name="Cuomo C."/>
            <person name="Desiro A."/>
            <person name="Gervers K.A."/>
            <person name="Hundley H."/>
            <person name="Kuo A."/>
            <person name="LaButti K."/>
            <person name="Lang B.F."/>
            <person name="Lipzen A."/>
            <person name="O'Donnell K."/>
            <person name="Pangilinan J."/>
            <person name="Reynolds N."/>
            <person name="Sandor L."/>
            <person name="Smith M.W."/>
            <person name="Tsang A."/>
            <person name="Grigoriev I.V."/>
            <person name="Stajich J.E."/>
            <person name="Spatafora J.W."/>
        </authorList>
    </citation>
    <scope>NUCLEOTIDE SEQUENCE</scope>
    <source>
        <strain evidence="6">RSA 2281</strain>
    </source>
</reference>
<dbReference type="PANTHER" id="PTHR48081:SF33">
    <property type="entry name" value="KYNURENINE FORMAMIDASE"/>
    <property type="match status" value="1"/>
</dbReference>
<keyword evidence="7" id="KW-1185">Reference proteome</keyword>
<sequence length="444" mass="49657">MLFALIKSTIAASYVSNVILTVFTLVMAFSKEMTQDLFGRKTGPLRKFFIVADTLASAVSEIPLHLIAFKFIAWKFTQLFGGFSYTLPWLLQVIDLVTLGALLLLFVESWKEDAIVEEAIKDMAGGDPADTVDSIISANYVKRILNPVWTPKDIVMYPNITYATNEESTEAIERTNDYDQPRRMALDIFKWGKAPKSSGLRPVLVHIHGGSWRMGNKNMLYPHEKTLLTEENWIVVNIGYRLAPDNAYPTHLIDVKRALRYLKRCIPAFGGDPNFIVLSGDSSGGHLAAMAAFTANEPEYQPGFEDVDTSVKGVISINGVLDLQSDPYRGEFFAKNVAMKDTVEIDFLSKHSPVDLVSKAKEKGFLVPFLVITGNRDAIVDCSVGQRFKKVYDQAAGEKATISQCAFVQLPAAHHICHVSWSPRALYISRMIQIWCQQTYNKNK</sequence>
<comment type="similarity">
    <text evidence="1">Belongs to the 'GDXG' lipolytic enzyme family.</text>
</comment>
<evidence type="ECO:0000259" key="5">
    <source>
        <dbReference type="Pfam" id="PF20434"/>
    </source>
</evidence>
<evidence type="ECO:0000313" key="7">
    <source>
        <dbReference type="Proteomes" id="UP001209540"/>
    </source>
</evidence>
<proteinExistence type="inferred from homology"/>
<dbReference type="InterPro" id="IPR050300">
    <property type="entry name" value="GDXG_lipolytic_enzyme"/>
</dbReference>
<keyword evidence="4" id="KW-1133">Transmembrane helix</keyword>
<dbReference type="InterPro" id="IPR033140">
    <property type="entry name" value="Lipase_GDXG_put_SER_AS"/>
</dbReference>
<evidence type="ECO:0000256" key="2">
    <source>
        <dbReference type="ARBA" id="ARBA00022801"/>
    </source>
</evidence>
<evidence type="ECO:0000256" key="1">
    <source>
        <dbReference type="ARBA" id="ARBA00010515"/>
    </source>
</evidence>
<evidence type="ECO:0000256" key="4">
    <source>
        <dbReference type="SAM" id="Phobius"/>
    </source>
</evidence>
<feature type="transmembrane region" description="Helical" evidence="4">
    <location>
        <begin position="6"/>
        <end position="28"/>
    </location>
</feature>
<dbReference type="PROSITE" id="PS01174">
    <property type="entry name" value="LIPASE_GDXG_SER"/>
    <property type="match status" value="1"/>
</dbReference>
<gene>
    <name evidence="6" type="ORF">BDA99DRAFT_555144</name>
</gene>
<evidence type="ECO:0000256" key="3">
    <source>
        <dbReference type="PROSITE-ProRule" id="PRU10038"/>
    </source>
</evidence>
<reference evidence="6" key="1">
    <citation type="journal article" date="2022" name="IScience">
        <title>Evolution of zygomycete secretomes and the origins of terrestrial fungal ecologies.</title>
        <authorList>
            <person name="Chang Y."/>
            <person name="Wang Y."/>
            <person name="Mondo S."/>
            <person name="Ahrendt S."/>
            <person name="Andreopoulos W."/>
            <person name="Barry K."/>
            <person name="Beard J."/>
            <person name="Benny G.L."/>
            <person name="Blankenship S."/>
            <person name="Bonito G."/>
            <person name="Cuomo C."/>
            <person name="Desiro A."/>
            <person name="Gervers K.A."/>
            <person name="Hundley H."/>
            <person name="Kuo A."/>
            <person name="LaButti K."/>
            <person name="Lang B.F."/>
            <person name="Lipzen A."/>
            <person name="O'Donnell K."/>
            <person name="Pangilinan J."/>
            <person name="Reynolds N."/>
            <person name="Sandor L."/>
            <person name="Smith M.E."/>
            <person name="Tsang A."/>
            <person name="Grigoriev I.V."/>
            <person name="Stajich J.E."/>
            <person name="Spatafora J.W."/>
        </authorList>
    </citation>
    <scope>NUCLEOTIDE SEQUENCE</scope>
    <source>
        <strain evidence="6">RSA 2281</strain>
    </source>
</reference>
<dbReference type="InterPro" id="IPR049492">
    <property type="entry name" value="BD-FAE-like_dom"/>
</dbReference>
<protein>
    <submittedName>
        <fullName evidence="6">Alpha/Beta hydrolase protein</fullName>
    </submittedName>
</protein>
<feature type="transmembrane region" description="Helical" evidence="4">
    <location>
        <begin position="48"/>
        <end position="69"/>
    </location>
</feature>
<name>A0AAD5KB79_9FUNG</name>
<keyword evidence="2 6" id="KW-0378">Hydrolase</keyword>
<dbReference type="PANTHER" id="PTHR48081">
    <property type="entry name" value="AB HYDROLASE SUPERFAMILY PROTEIN C4A8.06C"/>
    <property type="match status" value="1"/>
</dbReference>
<accession>A0AAD5KB79</accession>
<dbReference type="Pfam" id="PF20434">
    <property type="entry name" value="BD-FAE"/>
    <property type="match status" value="1"/>
</dbReference>
<feature type="active site" evidence="3">
    <location>
        <position position="282"/>
    </location>
</feature>
<keyword evidence="4" id="KW-0472">Membrane</keyword>
<dbReference type="Proteomes" id="UP001209540">
    <property type="component" value="Unassembled WGS sequence"/>
</dbReference>
<dbReference type="Gene3D" id="3.40.50.1820">
    <property type="entry name" value="alpha/beta hydrolase"/>
    <property type="match status" value="1"/>
</dbReference>
<dbReference type="SUPFAM" id="SSF53474">
    <property type="entry name" value="alpha/beta-Hydrolases"/>
    <property type="match status" value="1"/>
</dbReference>
<dbReference type="AlphaFoldDB" id="A0AAD5KB79"/>
<feature type="transmembrane region" description="Helical" evidence="4">
    <location>
        <begin position="89"/>
        <end position="107"/>
    </location>
</feature>
<feature type="domain" description="BD-FAE-like" evidence="5">
    <location>
        <begin position="195"/>
        <end position="389"/>
    </location>
</feature>
<organism evidence="6 7">
    <name type="scientific">Phascolomyces articulosus</name>
    <dbReference type="NCBI Taxonomy" id="60185"/>
    <lineage>
        <taxon>Eukaryota</taxon>
        <taxon>Fungi</taxon>
        <taxon>Fungi incertae sedis</taxon>
        <taxon>Mucoromycota</taxon>
        <taxon>Mucoromycotina</taxon>
        <taxon>Mucoromycetes</taxon>
        <taxon>Mucorales</taxon>
        <taxon>Lichtheimiaceae</taxon>
        <taxon>Phascolomyces</taxon>
    </lineage>
</organism>